<reference evidence="2 3" key="1">
    <citation type="journal article" date="2020" name="Nature">
        <title>Six reference-quality genomes reveal evolution of bat adaptations.</title>
        <authorList>
            <person name="Jebb D."/>
            <person name="Huang Z."/>
            <person name="Pippel M."/>
            <person name="Hughes G.M."/>
            <person name="Lavrichenko K."/>
            <person name="Devanna P."/>
            <person name="Winkler S."/>
            <person name="Jermiin L.S."/>
            <person name="Skirmuntt E.C."/>
            <person name="Katzourakis A."/>
            <person name="Burkitt-Gray L."/>
            <person name="Ray D.A."/>
            <person name="Sullivan K.A.M."/>
            <person name="Roscito J.G."/>
            <person name="Kirilenko B.M."/>
            <person name="Davalos L.M."/>
            <person name="Corthals A.P."/>
            <person name="Power M.L."/>
            <person name="Jones G."/>
            <person name="Ransome R.D."/>
            <person name="Dechmann D.K.N."/>
            <person name="Locatelli A.G."/>
            <person name="Puechmaille S.J."/>
            <person name="Fedrigo O."/>
            <person name="Jarvis E.D."/>
            <person name="Hiller M."/>
            <person name="Vernes S.C."/>
            <person name="Myers E.W."/>
            <person name="Teeling E.C."/>
        </authorList>
    </citation>
    <scope>NUCLEOTIDE SEQUENCE [LARGE SCALE GENOMIC DNA]</scope>
    <source>
        <strain evidence="2">MRhiFer1</strain>
        <tissue evidence="2">Lung</tissue>
    </source>
</reference>
<sequence length="137" mass="15770">MEFPLWNVFSFLNSLGESCLCFLSTSLNANPTLTGLCVLWLFLLFPCYLVGIPSSPTVWETENRPKHHDRIKRRRKGGTRKVPWASVMILCAFVECYVQTPSVRCVITQLPRSIVYYSRKPWKMPHPLCPLGLLQIL</sequence>
<dbReference type="EMBL" id="JACAGC010000012">
    <property type="protein sequence ID" value="KAF6327564.1"/>
    <property type="molecule type" value="Genomic_DNA"/>
</dbReference>
<gene>
    <name evidence="2" type="ORF">mRhiFer1_008279</name>
</gene>
<comment type="caution">
    <text evidence="2">The sequence shown here is derived from an EMBL/GenBank/DDBJ whole genome shotgun (WGS) entry which is preliminary data.</text>
</comment>
<protein>
    <submittedName>
        <fullName evidence="2">Uncharacterized protein</fullName>
    </submittedName>
</protein>
<evidence type="ECO:0000313" key="2">
    <source>
        <dbReference type="EMBL" id="KAF6327564.1"/>
    </source>
</evidence>
<keyword evidence="1" id="KW-0812">Transmembrane</keyword>
<dbReference type="AlphaFoldDB" id="A0A7J7VQY3"/>
<accession>A0A7J7VQY3</accession>
<organism evidence="2 3">
    <name type="scientific">Rhinolophus ferrumequinum</name>
    <name type="common">Greater horseshoe bat</name>
    <dbReference type="NCBI Taxonomy" id="59479"/>
    <lineage>
        <taxon>Eukaryota</taxon>
        <taxon>Metazoa</taxon>
        <taxon>Chordata</taxon>
        <taxon>Craniata</taxon>
        <taxon>Vertebrata</taxon>
        <taxon>Euteleostomi</taxon>
        <taxon>Mammalia</taxon>
        <taxon>Eutheria</taxon>
        <taxon>Laurasiatheria</taxon>
        <taxon>Chiroptera</taxon>
        <taxon>Yinpterochiroptera</taxon>
        <taxon>Rhinolophoidea</taxon>
        <taxon>Rhinolophidae</taxon>
        <taxon>Rhinolophinae</taxon>
        <taxon>Rhinolophus</taxon>
    </lineage>
</organism>
<proteinExistence type="predicted"/>
<dbReference type="Proteomes" id="UP000585614">
    <property type="component" value="Unassembled WGS sequence"/>
</dbReference>
<name>A0A7J7VQY3_RHIFE</name>
<keyword evidence="1" id="KW-1133">Transmembrane helix</keyword>
<evidence type="ECO:0000313" key="3">
    <source>
        <dbReference type="Proteomes" id="UP000585614"/>
    </source>
</evidence>
<evidence type="ECO:0000256" key="1">
    <source>
        <dbReference type="SAM" id="Phobius"/>
    </source>
</evidence>
<keyword evidence="1" id="KW-0472">Membrane</keyword>
<feature type="transmembrane region" description="Helical" evidence="1">
    <location>
        <begin position="32"/>
        <end position="51"/>
    </location>
</feature>